<dbReference type="CDD" id="cd00078">
    <property type="entry name" value="HECTc"/>
    <property type="match status" value="1"/>
</dbReference>
<feature type="compositionally biased region" description="Low complexity" evidence="6">
    <location>
        <begin position="544"/>
        <end position="557"/>
    </location>
</feature>
<dbReference type="InterPro" id="IPR000569">
    <property type="entry name" value="HECT_dom"/>
</dbReference>
<dbReference type="Gene3D" id="3.90.1750.10">
    <property type="entry name" value="Hect, E3 ligase catalytic domains"/>
    <property type="match status" value="1"/>
</dbReference>
<evidence type="ECO:0000256" key="4">
    <source>
        <dbReference type="ARBA" id="ARBA00022786"/>
    </source>
</evidence>
<feature type="compositionally biased region" description="Polar residues" evidence="6">
    <location>
        <begin position="87"/>
        <end position="98"/>
    </location>
</feature>
<organism evidence="8 9">
    <name type="scientific">Madurella fahalii</name>
    <dbReference type="NCBI Taxonomy" id="1157608"/>
    <lineage>
        <taxon>Eukaryota</taxon>
        <taxon>Fungi</taxon>
        <taxon>Dikarya</taxon>
        <taxon>Ascomycota</taxon>
        <taxon>Pezizomycotina</taxon>
        <taxon>Sordariomycetes</taxon>
        <taxon>Sordariomycetidae</taxon>
        <taxon>Sordariales</taxon>
        <taxon>Sordariales incertae sedis</taxon>
        <taxon>Madurella</taxon>
    </lineage>
</organism>
<keyword evidence="9" id="KW-1185">Reference proteome</keyword>
<sequence>MASWSDRAGSRRLQEPALHQHQQLGPRHSRAGSTGGGRFGTASRVPDFSAFDSLQQMQADSSSSDEDLHPSRRPRHTRSISHPFPSLFSSTKKTSGSMKPSDGSGTDSGGEPTSRGKRLPPAPGHRNGSSVGSRDFATGHCMTCRALVRWPKELQVFRCTICLTINDLQPADRDGRRDEAQELTGPPKERAEPSEKPISLGYTKLLIEQCLGSFLTSALKADAAAFAVDDQEPHAASSHPAPEDNKNCNLSPTSFLAPQPKGSATGGFSSAGPHRRAPSWSNTTLRSYSTSYPERRPVLPGVIIQGCNGQQTEPPSGPEAEGKRIFRALEDYIVRCFTSFHCLNSSFATPRSHHHAKHGPDDIRRRSPLRHPEPRREPHSSSHSIHSIPDLDPKLLLVGDFAENGMWWTGSQEEVIPGRTASNRSHRGHSIVSARNPRIDWSELEEWYMTVIDSARPWLNLYESLTAGNPVLAASPGSLRDIEARVLAGQEHVQRTLLKACETILKRPGRRITEPDELRFLLIITANPLLHSSYKPYTGKFTHAASAAPPQTSPPHQGTGPSSGRHSGIIKRIAGLMSNTPAECQNHLVSWFARYTEAALIQTKDLMAEFLAYRLNRQNEKKHEKAQIDIMGSLIPSMGAGQSVASLHAALGHGPGGSRSKKQKEKPKKIIFQDDWQIKAAAEVLGFLFSANNMGLHHPHARRGLASRPDSPANSSSSRERVKARGQVLATSDFYTTLLDESDLVADFEAWERKQGRFSFCQYPFLLSIGAKIQILEHDARRQMETKARDAFFDSIMTNRVVQQFLVLTIRRECLVEDSLQAVSEVIGGGGEDIKKGLKINFKGEEGVDAGGLRKEWFLLLVREVFNPDHGMFLYDEDSQYCYFNPNSLEPSEQFFLVGVVFGLAIYNSTILDVALPPFAFRKLLCAAPPSSSLPTSQPRQTMTYTLDDLAEYRPRLAHGLRQLLEFEGDVESTFGLDFAIDVERYGATERVALCQGGERRAVTNGNRREYVDAYVRYLLDVAVARQFEPFKRGFFTVCGGNALGLFRPEEIELLVRGSDEKLDVQALKAVAEYDGWFISAAATPAAATTTAATTATATTFSNAPAGGSGGKGGRVVMKNPAEEEPTVKWFWEAFEGAEVKDQRRLLAFITGSDRIPAMGAASLVVRVVCAGEDCGRFPTARTCFNTLMLYRCETRERLEGVLWRAVGESEGFGLK</sequence>
<keyword evidence="3" id="KW-0808">Transferase</keyword>
<feature type="compositionally biased region" description="Polar residues" evidence="6">
    <location>
        <begin position="52"/>
        <end position="62"/>
    </location>
</feature>
<feature type="region of interest" description="Disordered" evidence="6">
    <location>
        <begin position="1"/>
        <end position="134"/>
    </location>
</feature>
<feature type="region of interest" description="Disordered" evidence="6">
    <location>
        <begin position="171"/>
        <end position="196"/>
    </location>
</feature>
<evidence type="ECO:0000313" key="8">
    <source>
        <dbReference type="EMBL" id="GAB1313321.1"/>
    </source>
</evidence>
<protein>
    <recommendedName>
        <fullName evidence="2">HECT-type E3 ubiquitin transferase</fullName>
        <ecNumber evidence="2">2.3.2.26</ecNumber>
    </recommendedName>
</protein>
<dbReference type="Gene3D" id="3.30.2410.10">
    <property type="entry name" value="Hect, E3 ligase catalytic domain"/>
    <property type="match status" value="1"/>
</dbReference>
<feature type="compositionally biased region" description="Basic and acidic residues" evidence="6">
    <location>
        <begin position="358"/>
        <end position="380"/>
    </location>
</feature>
<dbReference type="SUPFAM" id="SSF56204">
    <property type="entry name" value="Hect, E3 ligase catalytic domain"/>
    <property type="match status" value="2"/>
</dbReference>
<feature type="active site" description="Glycyl thioester intermediate" evidence="5">
    <location>
        <position position="1184"/>
    </location>
</feature>
<dbReference type="PROSITE" id="PS50237">
    <property type="entry name" value="HECT"/>
    <property type="match status" value="1"/>
</dbReference>
<feature type="region of interest" description="Disordered" evidence="6">
    <location>
        <begin position="544"/>
        <end position="567"/>
    </location>
</feature>
<evidence type="ECO:0000256" key="1">
    <source>
        <dbReference type="ARBA" id="ARBA00000885"/>
    </source>
</evidence>
<feature type="compositionally biased region" description="Polar residues" evidence="6">
    <location>
        <begin position="279"/>
        <end position="292"/>
    </location>
</feature>
<proteinExistence type="predicted"/>
<dbReference type="InterPro" id="IPR035983">
    <property type="entry name" value="Hect_E3_ubiquitin_ligase"/>
</dbReference>
<dbReference type="RefSeq" id="XP_070915053.1">
    <property type="nucleotide sequence ID" value="XM_071058952.1"/>
</dbReference>
<evidence type="ECO:0000256" key="2">
    <source>
        <dbReference type="ARBA" id="ARBA00012485"/>
    </source>
</evidence>
<feature type="compositionally biased region" description="Low complexity" evidence="6">
    <location>
        <begin position="706"/>
        <end position="717"/>
    </location>
</feature>
<dbReference type="Proteomes" id="UP001628179">
    <property type="component" value="Unassembled WGS sequence"/>
</dbReference>
<evidence type="ECO:0000259" key="7">
    <source>
        <dbReference type="PROSITE" id="PS50237"/>
    </source>
</evidence>
<dbReference type="GeneID" id="98174275"/>
<feature type="compositionally biased region" description="Basic and acidic residues" evidence="6">
    <location>
        <begin position="171"/>
        <end position="180"/>
    </location>
</feature>
<name>A0ABQ0G6E8_9PEZI</name>
<gene>
    <name evidence="8" type="primary">HUL4</name>
    <name evidence="8" type="ORF">MFIFM68171_03531</name>
</gene>
<dbReference type="Gene3D" id="3.30.2160.10">
    <property type="entry name" value="Hect, E3 ligase catalytic domain"/>
    <property type="match status" value="1"/>
</dbReference>
<evidence type="ECO:0000256" key="6">
    <source>
        <dbReference type="SAM" id="MobiDB-lite"/>
    </source>
</evidence>
<comment type="caution">
    <text evidence="8">The sequence shown here is derived from an EMBL/GenBank/DDBJ whole genome shotgun (WGS) entry which is preliminary data.</text>
</comment>
<dbReference type="SMART" id="SM00119">
    <property type="entry name" value="HECTc"/>
    <property type="match status" value="1"/>
</dbReference>
<feature type="region of interest" description="Disordered" evidence="6">
    <location>
        <begin position="231"/>
        <end position="292"/>
    </location>
</feature>
<dbReference type="EMBL" id="BAAFSV010000002">
    <property type="protein sequence ID" value="GAB1313321.1"/>
    <property type="molecule type" value="Genomic_DNA"/>
</dbReference>
<dbReference type="PANTHER" id="PTHR45700:SF8">
    <property type="entry name" value="HECT-TYPE E3 UBIQUITIN TRANSFERASE"/>
    <property type="match status" value="1"/>
</dbReference>
<evidence type="ECO:0000313" key="9">
    <source>
        <dbReference type="Proteomes" id="UP001628179"/>
    </source>
</evidence>
<comment type="catalytic activity">
    <reaction evidence="1">
        <text>S-ubiquitinyl-[E2 ubiquitin-conjugating enzyme]-L-cysteine + [acceptor protein]-L-lysine = [E2 ubiquitin-conjugating enzyme]-L-cysteine + N(6)-ubiquitinyl-[acceptor protein]-L-lysine.</text>
        <dbReference type="EC" id="2.3.2.26"/>
    </reaction>
</comment>
<reference evidence="8 9" key="1">
    <citation type="submission" date="2024-09" db="EMBL/GenBank/DDBJ databases">
        <title>Itraconazole resistance in Madurella fahalii resulting from another homologue of gene encoding cytochrome P450 14-alpha sterol demethylase (CYP51).</title>
        <authorList>
            <person name="Yoshioka I."/>
            <person name="Fahal A.H."/>
            <person name="Kaneko S."/>
            <person name="Yaguchi T."/>
        </authorList>
    </citation>
    <scope>NUCLEOTIDE SEQUENCE [LARGE SCALE GENOMIC DNA]</scope>
    <source>
        <strain evidence="8 9">IFM 68171</strain>
    </source>
</reference>
<feature type="compositionally biased region" description="Polar residues" evidence="6">
    <location>
        <begin position="247"/>
        <end position="256"/>
    </location>
</feature>
<dbReference type="Pfam" id="PF00632">
    <property type="entry name" value="HECT"/>
    <property type="match status" value="1"/>
</dbReference>
<evidence type="ECO:0000256" key="5">
    <source>
        <dbReference type="PROSITE-ProRule" id="PRU00104"/>
    </source>
</evidence>
<feature type="region of interest" description="Disordered" evidence="6">
    <location>
        <begin position="348"/>
        <end position="388"/>
    </location>
</feature>
<feature type="domain" description="HECT" evidence="7">
    <location>
        <begin position="830"/>
        <end position="1216"/>
    </location>
</feature>
<accession>A0ABQ0G6E8</accession>
<keyword evidence="4 5" id="KW-0833">Ubl conjugation pathway</keyword>
<feature type="region of interest" description="Disordered" evidence="6">
    <location>
        <begin position="700"/>
        <end position="722"/>
    </location>
</feature>
<dbReference type="EC" id="2.3.2.26" evidence="2"/>
<dbReference type="InterPro" id="IPR044611">
    <property type="entry name" value="E3A/B/C-like"/>
</dbReference>
<dbReference type="PANTHER" id="PTHR45700">
    <property type="entry name" value="UBIQUITIN-PROTEIN LIGASE E3C"/>
    <property type="match status" value="1"/>
</dbReference>
<evidence type="ECO:0000256" key="3">
    <source>
        <dbReference type="ARBA" id="ARBA00022679"/>
    </source>
</evidence>